<dbReference type="EMBL" id="JABELD010000017">
    <property type="protein sequence ID" value="MBU2737683.1"/>
    <property type="molecule type" value="Genomic_DNA"/>
</dbReference>
<accession>A0ABS5ZM24</accession>
<keyword evidence="2" id="KW-1185">Reference proteome</keyword>
<gene>
    <name evidence="1" type="ORF">HJG40_02440</name>
</gene>
<protein>
    <submittedName>
        <fullName evidence="1">Uncharacterized protein</fullName>
    </submittedName>
</protein>
<organism evidence="1 2">
    <name type="scientific">Acidithiobacillus concretivorus</name>
    <dbReference type="NCBI Taxonomy" id="3063952"/>
    <lineage>
        <taxon>Bacteria</taxon>
        <taxon>Pseudomonadati</taxon>
        <taxon>Pseudomonadota</taxon>
        <taxon>Acidithiobacillia</taxon>
        <taxon>Acidithiobacillales</taxon>
        <taxon>Acidithiobacillaceae</taxon>
        <taxon>Acidithiobacillus</taxon>
    </lineage>
</organism>
<reference evidence="1 2" key="1">
    <citation type="journal article" date="2021" name="ISME J.">
        <title>Genomic evolution of the class Acidithiobacillia: deep-branching Proteobacteria living in extreme acidic conditions.</title>
        <authorList>
            <person name="Moya-Beltran A."/>
            <person name="Beard S."/>
            <person name="Rojas-Villalobos C."/>
            <person name="Issotta F."/>
            <person name="Gallardo Y."/>
            <person name="Ulloa R."/>
            <person name="Giaveno A."/>
            <person name="Degli Esposti M."/>
            <person name="Johnson D.B."/>
            <person name="Quatrini R."/>
        </authorList>
    </citation>
    <scope>NUCLEOTIDE SEQUENCE [LARGE SCALE GENOMIC DNA]</scope>
    <source>
        <strain evidence="1 2">ATCC 19703</strain>
    </source>
</reference>
<evidence type="ECO:0000313" key="1">
    <source>
        <dbReference type="EMBL" id="MBU2737683.1"/>
    </source>
</evidence>
<sequence length="61" mass="6432">MSWGDSELRTMDVPLAGSGKGYRCFGRVVSTGQIELVASASHEALDADAQTLIPIPINLDA</sequence>
<dbReference type="Proteomes" id="UP001197028">
    <property type="component" value="Unassembled WGS sequence"/>
</dbReference>
<comment type="caution">
    <text evidence="1">The sequence shown here is derived from an EMBL/GenBank/DDBJ whole genome shotgun (WGS) entry which is preliminary data.</text>
</comment>
<name>A0ABS5ZM24_9PROT</name>
<dbReference type="RefSeq" id="WP_215862727.1">
    <property type="nucleotide sequence ID" value="NZ_JABELD010000017.1"/>
</dbReference>
<proteinExistence type="predicted"/>
<evidence type="ECO:0000313" key="2">
    <source>
        <dbReference type="Proteomes" id="UP001197028"/>
    </source>
</evidence>